<organism evidence="2 3">
    <name type="scientific">Caerostris extrusa</name>
    <name type="common">Bark spider</name>
    <name type="synonym">Caerostris bankana</name>
    <dbReference type="NCBI Taxonomy" id="172846"/>
    <lineage>
        <taxon>Eukaryota</taxon>
        <taxon>Metazoa</taxon>
        <taxon>Ecdysozoa</taxon>
        <taxon>Arthropoda</taxon>
        <taxon>Chelicerata</taxon>
        <taxon>Arachnida</taxon>
        <taxon>Araneae</taxon>
        <taxon>Araneomorphae</taxon>
        <taxon>Entelegynae</taxon>
        <taxon>Araneoidea</taxon>
        <taxon>Araneidae</taxon>
        <taxon>Caerostris</taxon>
    </lineage>
</organism>
<reference evidence="2 3" key="1">
    <citation type="submission" date="2021-06" db="EMBL/GenBank/DDBJ databases">
        <title>Caerostris extrusa draft genome.</title>
        <authorList>
            <person name="Kono N."/>
            <person name="Arakawa K."/>
        </authorList>
    </citation>
    <scope>NUCLEOTIDE SEQUENCE [LARGE SCALE GENOMIC DNA]</scope>
</reference>
<name>A0AAV4WDD1_CAEEX</name>
<proteinExistence type="predicted"/>
<dbReference type="EMBL" id="BPLR01015935">
    <property type="protein sequence ID" value="GIY79819.1"/>
    <property type="molecule type" value="Genomic_DNA"/>
</dbReference>
<comment type="caution">
    <text evidence="2">The sequence shown here is derived from an EMBL/GenBank/DDBJ whole genome shotgun (WGS) entry which is preliminary data.</text>
</comment>
<keyword evidence="3" id="KW-1185">Reference proteome</keyword>
<gene>
    <name evidence="2" type="ORF">CEXT_152021</name>
</gene>
<sequence length="69" mass="7786">MNESVEARRLHNEEFRSTCSLLVENDKLDYHRPLHLLSNGESNLDLNEDSNPFRHTGEASVSVSSEDSG</sequence>
<evidence type="ECO:0000313" key="2">
    <source>
        <dbReference type="EMBL" id="GIY79819.1"/>
    </source>
</evidence>
<accession>A0AAV4WDD1</accession>
<evidence type="ECO:0000313" key="3">
    <source>
        <dbReference type="Proteomes" id="UP001054945"/>
    </source>
</evidence>
<dbReference type="Proteomes" id="UP001054945">
    <property type="component" value="Unassembled WGS sequence"/>
</dbReference>
<feature type="compositionally biased region" description="Polar residues" evidence="1">
    <location>
        <begin position="59"/>
        <end position="69"/>
    </location>
</feature>
<protein>
    <submittedName>
        <fullName evidence="2">Uncharacterized protein</fullName>
    </submittedName>
</protein>
<dbReference type="AlphaFoldDB" id="A0AAV4WDD1"/>
<evidence type="ECO:0000256" key="1">
    <source>
        <dbReference type="SAM" id="MobiDB-lite"/>
    </source>
</evidence>
<feature type="region of interest" description="Disordered" evidence="1">
    <location>
        <begin position="38"/>
        <end position="69"/>
    </location>
</feature>